<gene>
    <name evidence="1" type="ORF">CURHAP_LOCUS18089</name>
    <name evidence="2" type="ORF">ORAREDHAP_LOCUS17718</name>
</gene>
<evidence type="ECO:0000313" key="4">
    <source>
        <dbReference type="Proteomes" id="UP000507245"/>
    </source>
</evidence>
<reference evidence="2 3" key="2">
    <citation type="submission" date="2020-05" db="EMBL/GenBank/DDBJ databases">
        <authorList>
            <person name="Campoy J."/>
            <person name="Schneeberger K."/>
            <person name="Spophaly S."/>
        </authorList>
    </citation>
    <scope>NUCLEOTIDE SEQUENCE [LARGE SCALE GENOMIC DNA]</scope>
    <source>
        <strain evidence="2">PruArmRojPasFocal</strain>
    </source>
</reference>
<accession>A0A6J5WKP1</accession>
<organism evidence="2 4">
    <name type="scientific">Prunus armeniaca</name>
    <name type="common">Apricot</name>
    <name type="synonym">Armeniaca vulgaris</name>
    <dbReference type="NCBI Taxonomy" id="36596"/>
    <lineage>
        <taxon>Eukaryota</taxon>
        <taxon>Viridiplantae</taxon>
        <taxon>Streptophyta</taxon>
        <taxon>Embryophyta</taxon>
        <taxon>Tracheophyta</taxon>
        <taxon>Spermatophyta</taxon>
        <taxon>Magnoliopsida</taxon>
        <taxon>eudicotyledons</taxon>
        <taxon>Gunneridae</taxon>
        <taxon>Pentapetalae</taxon>
        <taxon>rosids</taxon>
        <taxon>fabids</taxon>
        <taxon>Rosales</taxon>
        <taxon>Rosaceae</taxon>
        <taxon>Amygdaloideae</taxon>
        <taxon>Amygdaleae</taxon>
        <taxon>Prunus</taxon>
    </lineage>
</organism>
<keyword evidence="4" id="KW-1185">Reference proteome</keyword>
<dbReference type="Proteomes" id="UP000507245">
    <property type="component" value="Unassembled WGS sequence"/>
</dbReference>
<protein>
    <submittedName>
        <fullName evidence="2">Uncharacterized protein</fullName>
    </submittedName>
</protein>
<dbReference type="EMBL" id="CAEKKB010000002">
    <property type="protein sequence ID" value="CAB4302109.1"/>
    <property type="molecule type" value="Genomic_DNA"/>
</dbReference>
<dbReference type="EMBL" id="CAEKDK010000002">
    <property type="protein sequence ID" value="CAB4271671.1"/>
    <property type="molecule type" value="Genomic_DNA"/>
</dbReference>
<dbReference type="Proteomes" id="UP000507222">
    <property type="component" value="Unassembled WGS sequence"/>
</dbReference>
<sequence length="94" mass="11027">MLDQSYPETCLSEWEGFGRMKFRHSTNGLGRGIQRTITTSHQAHHYNTNTCRWVPLFEALNVDVESTKENHPIYTVQSRKYRRYAVKISTVSYT</sequence>
<dbReference type="AlphaFoldDB" id="A0A6J5WKP1"/>
<evidence type="ECO:0000313" key="3">
    <source>
        <dbReference type="Proteomes" id="UP000507222"/>
    </source>
</evidence>
<reference evidence="4" key="1">
    <citation type="journal article" date="2020" name="Genome Biol.">
        <title>Gamete binning: chromosome-level and haplotype-resolved genome assembly enabled by high-throughput single-cell sequencing of gamete genomes.</title>
        <authorList>
            <person name="Campoy J.A."/>
            <person name="Sun H."/>
            <person name="Goel M."/>
            <person name="Jiao W.-B."/>
            <person name="Folz-Donahue K."/>
            <person name="Wang N."/>
            <person name="Rubio M."/>
            <person name="Liu C."/>
            <person name="Kukat C."/>
            <person name="Ruiz D."/>
            <person name="Huettel B."/>
            <person name="Schneeberger K."/>
        </authorList>
    </citation>
    <scope>NUCLEOTIDE SEQUENCE [LARGE SCALE GENOMIC DNA]</scope>
    <source>
        <strain evidence="4">cv. Rojo Pasion</strain>
    </source>
</reference>
<proteinExistence type="predicted"/>
<evidence type="ECO:0000313" key="1">
    <source>
        <dbReference type="EMBL" id="CAB4271671.1"/>
    </source>
</evidence>
<evidence type="ECO:0000313" key="2">
    <source>
        <dbReference type="EMBL" id="CAB4302109.1"/>
    </source>
</evidence>
<name>A0A6J5WKP1_PRUAR</name>